<dbReference type="Proteomes" id="UP000053309">
    <property type="component" value="Unassembled WGS sequence"/>
</dbReference>
<keyword evidence="11" id="KW-1185">Reference proteome</keyword>
<dbReference type="CDD" id="cd07722">
    <property type="entry name" value="LACTB2-like_MBL-fold"/>
    <property type="match status" value="1"/>
</dbReference>
<evidence type="ECO:0000256" key="5">
    <source>
        <dbReference type="ARBA" id="ARBA00022759"/>
    </source>
</evidence>
<accession>A0A087V8Y0</accession>
<dbReference type="InterPro" id="IPR001279">
    <property type="entry name" value="Metallo-B-lactamas"/>
</dbReference>
<dbReference type="Pfam" id="PF00753">
    <property type="entry name" value="Lactamase_B"/>
    <property type="match status" value="1"/>
</dbReference>
<dbReference type="SMART" id="SM00849">
    <property type="entry name" value="Lactamase_B"/>
    <property type="match status" value="1"/>
</dbReference>
<dbReference type="SUPFAM" id="SSF56281">
    <property type="entry name" value="Metallo-hydrolase/oxidoreductase"/>
    <property type="match status" value="1"/>
</dbReference>
<evidence type="ECO:0000256" key="2">
    <source>
        <dbReference type="ARBA" id="ARBA00006759"/>
    </source>
</evidence>
<comment type="function">
    <text evidence="1">Endoribonuclease; cleaves preferentially 3' to purine-pyrimidine dinucleotide motifs in single-stranded RNA. The cleavage product contains a free 3' -OH group. Has no activity with double-stranded RNA or DNA. Required for normal mitochondrial function and cell viability.</text>
</comment>
<dbReference type="InterPro" id="IPR050662">
    <property type="entry name" value="Sec-metab_biosynth-thioest"/>
</dbReference>
<feature type="domain" description="Metallo-beta-lactamase" evidence="9">
    <location>
        <begin position="30"/>
        <end position="198"/>
    </location>
</feature>
<gene>
    <name evidence="10" type="ORF">N312_10785</name>
</gene>
<proteinExistence type="inferred from homology"/>
<evidence type="ECO:0000256" key="6">
    <source>
        <dbReference type="ARBA" id="ARBA00022801"/>
    </source>
</evidence>
<dbReference type="GO" id="GO:0005759">
    <property type="term" value="C:mitochondrial matrix"/>
    <property type="evidence" value="ECO:0007669"/>
    <property type="project" value="TreeGrafter"/>
</dbReference>
<evidence type="ECO:0000313" key="11">
    <source>
        <dbReference type="Proteomes" id="UP000053309"/>
    </source>
</evidence>
<dbReference type="FunFam" id="3.60.15.10:FF:000017">
    <property type="entry name" value="Lactamase beta 2"/>
    <property type="match status" value="1"/>
</dbReference>
<dbReference type="PANTHER" id="PTHR23131:SF0">
    <property type="entry name" value="ENDORIBONUCLEASE LACTB2"/>
    <property type="match status" value="1"/>
</dbReference>
<evidence type="ECO:0000256" key="1">
    <source>
        <dbReference type="ARBA" id="ARBA00002153"/>
    </source>
</evidence>
<name>A0A087V8Y0_BALRE</name>
<dbReference type="OrthoDB" id="17458at2759"/>
<evidence type="ECO:0000256" key="3">
    <source>
        <dbReference type="ARBA" id="ARBA00019428"/>
    </source>
</evidence>
<protein>
    <recommendedName>
        <fullName evidence="3">Endoribonuclease LACTB2</fullName>
    </recommendedName>
    <alternativeName>
        <fullName evidence="8">Beta-lactamase-like protein 2</fullName>
    </alternativeName>
</protein>
<keyword evidence="5" id="KW-0540">Nuclease</keyword>
<dbReference type="GO" id="GO:0004521">
    <property type="term" value="F:RNA endonuclease activity"/>
    <property type="evidence" value="ECO:0007669"/>
    <property type="project" value="TreeGrafter"/>
</dbReference>
<sequence length="287" mass="32574">MVSLLPRIERLSSRVVRVLGCNPGPMTLQGTNTYLAGTGARRVLIDTGEPATPEYIGCLKQALSEFNISIQEILVTHWHRDHTGGIPDICKNFPNDSEYRISKLPRVPDREEIIEGGHKYFYLKEGDVIQTEGATLRVLYTPGHTDDHMSLHLEEENAVFTGDCILGEGTTVIEDLYDYMKTLKRLLQMKLDLIYPGHGPVVRDANARIQGYISHRMAREQQILNVFQKNAGKSYTSSELVKIVYKEIPENLLLAAENNLLVHLRKLEKEGKVLHEASPNFRWRNNL</sequence>
<evidence type="ECO:0000256" key="7">
    <source>
        <dbReference type="ARBA" id="ARBA00022833"/>
    </source>
</evidence>
<evidence type="ECO:0000256" key="8">
    <source>
        <dbReference type="ARBA" id="ARBA00032142"/>
    </source>
</evidence>
<dbReference type="InterPro" id="IPR047921">
    <property type="entry name" value="LACTB2-like_MBL-fold"/>
</dbReference>
<dbReference type="GO" id="GO:0046872">
    <property type="term" value="F:metal ion binding"/>
    <property type="evidence" value="ECO:0007669"/>
    <property type="project" value="UniProtKB-KW"/>
</dbReference>
<dbReference type="Gene3D" id="3.60.15.10">
    <property type="entry name" value="Ribonuclease Z/Hydroxyacylglutathione hydrolase-like"/>
    <property type="match status" value="1"/>
</dbReference>
<keyword evidence="5" id="KW-0255">Endonuclease</keyword>
<dbReference type="KEGG" id="breg:104632759"/>
<evidence type="ECO:0000256" key="4">
    <source>
        <dbReference type="ARBA" id="ARBA00022723"/>
    </source>
</evidence>
<dbReference type="Gene3D" id="1.10.10.10">
    <property type="entry name" value="Winged helix-like DNA-binding domain superfamily/Winged helix DNA-binding domain"/>
    <property type="match status" value="1"/>
</dbReference>
<evidence type="ECO:0000259" key="9">
    <source>
        <dbReference type="SMART" id="SM00849"/>
    </source>
</evidence>
<keyword evidence="4" id="KW-0479">Metal-binding</keyword>
<keyword evidence="7" id="KW-0862">Zinc</keyword>
<dbReference type="InterPro" id="IPR041516">
    <property type="entry name" value="LACTB2_WH"/>
</dbReference>
<dbReference type="AlphaFoldDB" id="A0A087V8Y0"/>
<dbReference type="PANTHER" id="PTHR23131">
    <property type="entry name" value="ENDORIBONUCLEASE LACTB2"/>
    <property type="match status" value="1"/>
</dbReference>
<dbReference type="Pfam" id="PF17778">
    <property type="entry name" value="WHD_BLACT"/>
    <property type="match status" value="1"/>
</dbReference>
<dbReference type="EMBL" id="KL484325">
    <property type="protein sequence ID" value="KFO09072.1"/>
    <property type="molecule type" value="Genomic_DNA"/>
</dbReference>
<evidence type="ECO:0000313" key="10">
    <source>
        <dbReference type="EMBL" id="KFO09072.1"/>
    </source>
</evidence>
<dbReference type="FunFam" id="1.10.10.10:FF:000328">
    <property type="entry name" value="Lactamase beta 2"/>
    <property type="match status" value="1"/>
</dbReference>
<keyword evidence="6" id="KW-0378">Hydrolase</keyword>
<dbReference type="GO" id="GO:0003727">
    <property type="term" value="F:single-stranded RNA binding"/>
    <property type="evidence" value="ECO:0007669"/>
    <property type="project" value="TreeGrafter"/>
</dbReference>
<reference evidence="10 11" key="1">
    <citation type="submission" date="2014-04" db="EMBL/GenBank/DDBJ databases">
        <title>Genome evolution of avian class.</title>
        <authorList>
            <person name="Zhang G."/>
            <person name="Li C."/>
        </authorList>
    </citation>
    <scope>NUCLEOTIDE SEQUENCE [LARGE SCALE GENOMIC DNA]</scope>
    <source>
        <strain evidence="10">BGI_N312</strain>
    </source>
</reference>
<dbReference type="InterPro" id="IPR036866">
    <property type="entry name" value="RibonucZ/Hydroxyglut_hydro"/>
</dbReference>
<dbReference type="GO" id="GO:0016787">
    <property type="term" value="F:hydrolase activity"/>
    <property type="evidence" value="ECO:0007669"/>
    <property type="project" value="UniProtKB-KW"/>
</dbReference>
<dbReference type="InterPro" id="IPR036388">
    <property type="entry name" value="WH-like_DNA-bd_sf"/>
</dbReference>
<comment type="similarity">
    <text evidence="2">Belongs to the metallo-beta-lactamase superfamily. Glyoxalase II family.</text>
</comment>
<organism evidence="10 11">
    <name type="scientific">Balearica regulorum gibbericeps</name>
    <name type="common">East African grey crowned-crane</name>
    <dbReference type="NCBI Taxonomy" id="100784"/>
    <lineage>
        <taxon>Eukaryota</taxon>
        <taxon>Metazoa</taxon>
        <taxon>Chordata</taxon>
        <taxon>Craniata</taxon>
        <taxon>Vertebrata</taxon>
        <taxon>Euteleostomi</taxon>
        <taxon>Archelosauria</taxon>
        <taxon>Archosauria</taxon>
        <taxon>Dinosauria</taxon>
        <taxon>Saurischia</taxon>
        <taxon>Theropoda</taxon>
        <taxon>Coelurosauria</taxon>
        <taxon>Aves</taxon>
        <taxon>Neognathae</taxon>
        <taxon>Neoaves</taxon>
        <taxon>Gruiformes</taxon>
        <taxon>Gruidae</taxon>
        <taxon>Balearica</taxon>
    </lineage>
</organism>